<dbReference type="Proteomes" id="UP000593571">
    <property type="component" value="Unassembled WGS sequence"/>
</dbReference>
<dbReference type="EMBL" id="JACASE010000005">
    <property type="protein sequence ID" value="KAF6465769.1"/>
    <property type="molecule type" value="Genomic_DNA"/>
</dbReference>
<accession>A0A7J8H1R1</accession>
<reference evidence="1 2" key="1">
    <citation type="journal article" date="2020" name="Nature">
        <title>Six reference-quality genomes reveal evolution of bat adaptations.</title>
        <authorList>
            <person name="Jebb D."/>
            <person name="Huang Z."/>
            <person name="Pippel M."/>
            <person name="Hughes G.M."/>
            <person name="Lavrichenko K."/>
            <person name="Devanna P."/>
            <person name="Winkler S."/>
            <person name="Jermiin L.S."/>
            <person name="Skirmuntt E.C."/>
            <person name="Katzourakis A."/>
            <person name="Burkitt-Gray L."/>
            <person name="Ray D.A."/>
            <person name="Sullivan K.A.M."/>
            <person name="Roscito J.G."/>
            <person name="Kirilenko B.M."/>
            <person name="Davalos L.M."/>
            <person name="Corthals A.P."/>
            <person name="Power M.L."/>
            <person name="Jones G."/>
            <person name="Ransome R.D."/>
            <person name="Dechmann D.K.N."/>
            <person name="Locatelli A.G."/>
            <person name="Puechmaille S.J."/>
            <person name="Fedrigo O."/>
            <person name="Jarvis E.D."/>
            <person name="Hiller M."/>
            <person name="Vernes S.C."/>
            <person name="Myers E.W."/>
            <person name="Teeling E.C."/>
        </authorList>
    </citation>
    <scope>NUCLEOTIDE SEQUENCE [LARGE SCALE GENOMIC DNA]</scope>
    <source>
        <strain evidence="1">MRouAeg1</strain>
        <tissue evidence="1">Muscle</tissue>
    </source>
</reference>
<sequence length="123" mass="13378">MSLLIRGITSPLTYDWGSGRFRCHTTLLSGLLLKGRCPGSLFMLLPMGKELVGPRGRAHLESWPVLPDLISGTRSPASRACLGLSPGCALLRTNHSAMMGISRLEGWARGSCWLESRKQSVDI</sequence>
<organism evidence="1 2">
    <name type="scientific">Rousettus aegyptiacus</name>
    <name type="common">Egyptian fruit bat</name>
    <name type="synonym">Pteropus aegyptiacus</name>
    <dbReference type="NCBI Taxonomy" id="9407"/>
    <lineage>
        <taxon>Eukaryota</taxon>
        <taxon>Metazoa</taxon>
        <taxon>Chordata</taxon>
        <taxon>Craniata</taxon>
        <taxon>Vertebrata</taxon>
        <taxon>Euteleostomi</taxon>
        <taxon>Mammalia</taxon>
        <taxon>Eutheria</taxon>
        <taxon>Laurasiatheria</taxon>
        <taxon>Chiroptera</taxon>
        <taxon>Yinpterochiroptera</taxon>
        <taxon>Pteropodoidea</taxon>
        <taxon>Pteropodidae</taxon>
        <taxon>Rousettinae</taxon>
        <taxon>Rousettus</taxon>
    </lineage>
</organism>
<dbReference type="AlphaFoldDB" id="A0A7J8H1R1"/>
<name>A0A7J8H1R1_ROUAE</name>
<protein>
    <submittedName>
        <fullName evidence="1">Uncharacterized protein</fullName>
    </submittedName>
</protein>
<gene>
    <name evidence="1" type="ORF">HJG63_011185</name>
</gene>
<keyword evidence="2" id="KW-1185">Reference proteome</keyword>
<evidence type="ECO:0000313" key="1">
    <source>
        <dbReference type="EMBL" id="KAF6465769.1"/>
    </source>
</evidence>
<comment type="caution">
    <text evidence="1">The sequence shown here is derived from an EMBL/GenBank/DDBJ whole genome shotgun (WGS) entry which is preliminary data.</text>
</comment>
<evidence type="ECO:0000313" key="2">
    <source>
        <dbReference type="Proteomes" id="UP000593571"/>
    </source>
</evidence>
<proteinExistence type="predicted"/>